<gene>
    <name evidence="2" type="ORF">CCMP2556_LOCUS46959</name>
</gene>
<evidence type="ECO:0000256" key="1">
    <source>
        <dbReference type="SAM" id="MobiDB-lite"/>
    </source>
</evidence>
<reference evidence="2 3" key="1">
    <citation type="submission" date="2024-02" db="EMBL/GenBank/DDBJ databases">
        <authorList>
            <person name="Chen Y."/>
            <person name="Shah S."/>
            <person name="Dougan E. K."/>
            <person name="Thang M."/>
            <person name="Chan C."/>
        </authorList>
    </citation>
    <scope>NUCLEOTIDE SEQUENCE [LARGE SCALE GENOMIC DNA]</scope>
</reference>
<accession>A0ABP0RGB6</accession>
<dbReference type="Proteomes" id="UP001642484">
    <property type="component" value="Unassembled WGS sequence"/>
</dbReference>
<dbReference type="EMBL" id="CAXAMN010025921">
    <property type="protein sequence ID" value="CAK9099215.1"/>
    <property type="molecule type" value="Genomic_DNA"/>
</dbReference>
<keyword evidence="3" id="KW-1185">Reference proteome</keyword>
<organism evidence="2 3">
    <name type="scientific">Durusdinium trenchii</name>
    <dbReference type="NCBI Taxonomy" id="1381693"/>
    <lineage>
        <taxon>Eukaryota</taxon>
        <taxon>Sar</taxon>
        <taxon>Alveolata</taxon>
        <taxon>Dinophyceae</taxon>
        <taxon>Suessiales</taxon>
        <taxon>Symbiodiniaceae</taxon>
        <taxon>Durusdinium</taxon>
    </lineage>
</organism>
<proteinExistence type="predicted"/>
<feature type="non-terminal residue" evidence="2">
    <location>
        <position position="135"/>
    </location>
</feature>
<feature type="non-terminal residue" evidence="2">
    <location>
        <position position="1"/>
    </location>
</feature>
<feature type="region of interest" description="Disordered" evidence="1">
    <location>
        <begin position="1"/>
        <end position="22"/>
    </location>
</feature>
<comment type="caution">
    <text evidence="2">The sequence shown here is derived from an EMBL/GenBank/DDBJ whole genome shotgun (WGS) entry which is preliminary data.</text>
</comment>
<name>A0ABP0RGB6_9DINO</name>
<feature type="compositionally biased region" description="Polar residues" evidence="1">
    <location>
        <begin position="1"/>
        <end position="16"/>
    </location>
</feature>
<sequence>SRPDPSSYSSGGSNEVRSGPIDSFHLPDGLDHRIQVTSTMAVVHQTVRGTRLRDWRLQQLPDHEGSLLAVQGSGFYLVRSSALMACVPAREADVFLAWQAKGYFQKVELLVRPREGRAASAPFLLCFYGRNKSCK</sequence>
<protein>
    <submittedName>
        <fullName evidence="2">Uncharacterized protein</fullName>
    </submittedName>
</protein>
<evidence type="ECO:0000313" key="3">
    <source>
        <dbReference type="Proteomes" id="UP001642484"/>
    </source>
</evidence>
<evidence type="ECO:0000313" key="2">
    <source>
        <dbReference type="EMBL" id="CAK9099215.1"/>
    </source>
</evidence>